<comment type="caution">
    <text evidence="1">The sequence shown here is derived from an EMBL/GenBank/DDBJ whole genome shotgun (WGS) entry which is preliminary data.</text>
</comment>
<sequence length="345" mass="38768">MRELLWRENQTLKNVQFFKLQEPRLDMHLPITNSQAGLEGTSRCRIDLAALGLPAPPEDMPEIDVLTIDMFSFGLISFPTLPKPTPHVDLYDKELGCVQRRRSFQKAEARVYGDDFGPSSGGEGVLALKSDASRCHKHPCAGNLVQNHALSVQLPSEATEKNLHKRNLKSLANVDSKAIISSSAMYSAVNRFIFKAAHQTYTVVLSCFDRINRLNCEPEVNRECVYCGVNFQINDSPLLPAEASRVPLLCPHHFSFGNPNREYLKEPQDPVFICENCSVDIRICSQFCHFTNGRTINRDHTYEICRRSMERAGRGCVLQIVTPSSADLSEYVAVEAESPNHLIFD</sequence>
<proteinExistence type="predicted"/>
<accession>A0A8S1DKC7</accession>
<dbReference type="EMBL" id="CADEPI010000338">
    <property type="protein sequence ID" value="CAB3384143.1"/>
    <property type="molecule type" value="Genomic_DNA"/>
</dbReference>
<evidence type="ECO:0000313" key="1">
    <source>
        <dbReference type="EMBL" id="CAB3384143.1"/>
    </source>
</evidence>
<reference evidence="1 2" key="1">
    <citation type="submission" date="2020-04" db="EMBL/GenBank/DDBJ databases">
        <authorList>
            <person name="Alioto T."/>
            <person name="Alioto T."/>
            <person name="Gomez Garrido J."/>
        </authorList>
    </citation>
    <scope>NUCLEOTIDE SEQUENCE [LARGE SCALE GENOMIC DNA]</scope>
</reference>
<keyword evidence="2" id="KW-1185">Reference proteome</keyword>
<organism evidence="1 2">
    <name type="scientific">Cloeon dipterum</name>
    <dbReference type="NCBI Taxonomy" id="197152"/>
    <lineage>
        <taxon>Eukaryota</taxon>
        <taxon>Metazoa</taxon>
        <taxon>Ecdysozoa</taxon>
        <taxon>Arthropoda</taxon>
        <taxon>Hexapoda</taxon>
        <taxon>Insecta</taxon>
        <taxon>Pterygota</taxon>
        <taxon>Palaeoptera</taxon>
        <taxon>Ephemeroptera</taxon>
        <taxon>Pisciforma</taxon>
        <taxon>Baetidae</taxon>
        <taxon>Cloeon</taxon>
    </lineage>
</organism>
<gene>
    <name evidence="1" type="ORF">CLODIP_2_CD04537</name>
</gene>
<name>A0A8S1DKC7_9INSE</name>
<dbReference type="AlphaFoldDB" id="A0A8S1DKC7"/>
<evidence type="ECO:0000313" key="2">
    <source>
        <dbReference type="Proteomes" id="UP000494165"/>
    </source>
</evidence>
<dbReference type="Proteomes" id="UP000494165">
    <property type="component" value="Unassembled WGS sequence"/>
</dbReference>
<protein>
    <submittedName>
        <fullName evidence="1">Uncharacterized protein</fullName>
    </submittedName>
</protein>